<dbReference type="PANTHER" id="PTHR32347">
    <property type="entry name" value="EFFLUX SYSTEM COMPONENT YKNX-RELATED"/>
    <property type="match status" value="1"/>
</dbReference>
<feature type="chain" id="PRO_5020840825" evidence="3">
    <location>
        <begin position="20"/>
        <end position="395"/>
    </location>
</feature>
<dbReference type="Pfam" id="PF25975">
    <property type="entry name" value="CzcB_C"/>
    <property type="match status" value="1"/>
</dbReference>
<dbReference type="InterPro" id="IPR058649">
    <property type="entry name" value="CzcB_C"/>
</dbReference>
<dbReference type="EMBL" id="SWCI01000014">
    <property type="protein sequence ID" value="TKB47314.1"/>
    <property type="molecule type" value="Genomic_DNA"/>
</dbReference>
<dbReference type="AlphaFoldDB" id="A0A4U1B9F8"/>
<evidence type="ECO:0000256" key="2">
    <source>
        <dbReference type="ARBA" id="ARBA00023054"/>
    </source>
</evidence>
<feature type="domain" description="CzcB-like C-terminal circularly permuted SH3-like" evidence="4">
    <location>
        <begin position="334"/>
        <end position="387"/>
    </location>
</feature>
<evidence type="ECO:0000256" key="3">
    <source>
        <dbReference type="SAM" id="SignalP"/>
    </source>
</evidence>
<evidence type="ECO:0000313" key="6">
    <source>
        <dbReference type="Proteomes" id="UP000305674"/>
    </source>
</evidence>
<evidence type="ECO:0000313" key="5">
    <source>
        <dbReference type="EMBL" id="TKB47314.1"/>
    </source>
</evidence>
<dbReference type="InterPro" id="IPR050465">
    <property type="entry name" value="UPF0194_transport"/>
</dbReference>
<dbReference type="PANTHER" id="PTHR32347:SF23">
    <property type="entry name" value="BLL5650 PROTEIN"/>
    <property type="match status" value="1"/>
</dbReference>
<name>A0A4U1B9F8_9GAMM</name>
<keyword evidence="3" id="KW-0732">Signal</keyword>
<comment type="caution">
    <text evidence="5">The sequence shown here is derived from an EMBL/GenBank/DDBJ whole genome shotgun (WGS) entry which is preliminary data.</text>
</comment>
<evidence type="ECO:0000256" key="1">
    <source>
        <dbReference type="ARBA" id="ARBA00004196"/>
    </source>
</evidence>
<proteinExistence type="predicted"/>
<keyword evidence="6" id="KW-1185">Reference proteome</keyword>
<reference evidence="5 6" key="1">
    <citation type="submission" date="2019-04" db="EMBL/GenBank/DDBJ databases">
        <authorList>
            <person name="Hwang J.C."/>
        </authorList>
    </citation>
    <scope>NUCLEOTIDE SEQUENCE [LARGE SCALE GENOMIC DNA]</scope>
    <source>
        <strain evidence="5 6">IMCC35001</strain>
    </source>
</reference>
<feature type="signal peptide" evidence="3">
    <location>
        <begin position="1"/>
        <end position="19"/>
    </location>
</feature>
<comment type="subcellular location">
    <subcellularLocation>
        <location evidence="1">Cell envelope</location>
    </subcellularLocation>
</comment>
<dbReference type="RefSeq" id="WP_136854270.1">
    <property type="nucleotide sequence ID" value="NZ_SWCI01000014.1"/>
</dbReference>
<dbReference type="GO" id="GO:0030313">
    <property type="term" value="C:cell envelope"/>
    <property type="evidence" value="ECO:0007669"/>
    <property type="project" value="UniProtKB-SubCell"/>
</dbReference>
<gene>
    <name evidence="5" type="ORF">FCL40_15805</name>
</gene>
<dbReference type="OrthoDB" id="8738918at2"/>
<dbReference type="Gene3D" id="2.40.420.20">
    <property type="match status" value="1"/>
</dbReference>
<organism evidence="5 6">
    <name type="scientific">Ferrimonas sediminicola</name>
    <dbReference type="NCBI Taxonomy" id="2569538"/>
    <lineage>
        <taxon>Bacteria</taxon>
        <taxon>Pseudomonadati</taxon>
        <taxon>Pseudomonadota</taxon>
        <taxon>Gammaproteobacteria</taxon>
        <taxon>Alteromonadales</taxon>
        <taxon>Ferrimonadaceae</taxon>
        <taxon>Ferrimonas</taxon>
    </lineage>
</organism>
<dbReference type="Gene3D" id="2.40.30.170">
    <property type="match status" value="1"/>
</dbReference>
<keyword evidence="2" id="KW-0175">Coiled coil</keyword>
<protein>
    <submittedName>
        <fullName evidence="5">HlyD family efflux transporter periplasmic adaptor subunit</fullName>
    </submittedName>
</protein>
<evidence type="ECO:0000259" key="4">
    <source>
        <dbReference type="Pfam" id="PF25975"/>
    </source>
</evidence>
<dbReference type="Proteomes" id="UP000305674">
    <property type="component" value="Unassembled WGS sequence"/>
</dbReference>
<accession>A0A4U1B9F8</accession>
<sequence>MTRMILLLVLLTGCTQAPGESVLTVTLKPGTFSHVIDARGKLEPARAETVSVPGALRGPQSLSWVADNFTPVSRGQVVARLDGQRQQLDAALAQFEIDKLVLDGRLQLGRDQVQLNEILSGQQVTREERGLADRFYSDDPRVYSRIEIIDNMRNKEYLDAKLGYLGWDEGEQRNRSDAEQQLIELKQQGHKSKVQTARQNLRQMEVLAPADGLFVLVDGFQGRPVISGDMVWSGMAIGNIPDVSEMEARLWVLESEAAGLTVDLPVELRLDAYPDHAIAGTVSRVEALAKPRSSNSPVNYFGFTVALDSTDTKVMFPGREVSARVRVGHQEGVLAIPNQALFQKEGQAWVYLKQGDGFVKRMVTLGARSLNRTVITSGVAAGDVVALARPKEVKA</sequence>